<dbReference type="Proteomes" id="UP001266305">
    <property type="component" value="Unassembled WGS sequence"/>
</dbReference>
<feature type="compositionally biased region" description="Basic residues" evidence="1">
    <location>
        <begin position="37"/>
        <end position="58"/>
    </location>
</feature>
<comment type="caution">
    <text evidence="3">The sequence shown here is derived from an EMBL/GenBank/DDBJ whole genome shotgun (WGS) entry which is preliminary data.</text>
</comment>
<dbReference type="Pfam" id="PF15262">
    <property type="entry name" value="DUF4592"/>
    <property type="match status" value="1"/>
</dbReference>
<feature type="non-terminal residue" evidence="3">
    <location>
        <position position="58"/>
    </location>
</feature>
<feature type="non-terminal residue" evidence="3">
    <location>
        <position position="1"/>
    </location>
</feature>
<feature type="domain" description="DUF4592" evidence="2">
    <location>
        <begin position="8"/>
        <end position="53"/>
    </location>
</feature>
<evidence type="ECO:0000313" key="4">
    <source>
        <dbReference type="Proteomes" id="UP001266305"/>
    </source>
</evidence>
<name>A0ABQ9U7Z0_SAGOE</name>
<protein>
    <recommendedName>
        <fullName evidence="2">DUF4592 domain-containing protein</fullName>
    </recommendedName>
</protein>
<dbReference type="PANTHER" id="PTHR47743">
    <property type="entry name" value="KIAA1210 / KIAA1211 FAMILY MEMBER"/>
    <property type="match status" value="1"/>
</dbReference>
<dbReference type="EMBL" id="JASSZA010000015">
    <property type="protein sequence ID" value="KAK2093185.1"/>
    <property type="molecule type" value="Genomic_DNA"/>
</dbReference>
<evidence type="ECO:0000256" key="1">
    <source>
        <dbReference type="SAM" id="MobiDB-lite"/>
    </source>
</evidence>
<reference evidence="3 4" key="1">
    <citation type="submission" date="2023-05" db="EMBL/GenBank/DDBJ databases">
        <title>B98-5 Cell Line De Novo Hybrid Assembly: An Optical Mapping Approach.</title>
        <authorList>
            <person name="Kananen K."/>
            <person name="Auerbach J.A."/>
            <person name="Kautto E."/>
            <person name="Blachly J.S."/>
        </authorList>
    </citation>
    <scope>NUCLEOTIDE SEQUENCE [LARGE SCALE GENOMIC DNA]</scope>
    <source>
        <strain evidence="3">B95-8</strain>
        <tissue evidence="3">Cell line</tissue>
    </source>
</reference>
<evidence type="ECO:0000313" key="3">
    <source>
        <dbReference type="EMBL" id="KAK2093185.1"/>
    </source>
</evidence>
<feature type="compositionally biased region" description="Polar residues" evidence="1">
    <location>
        <begin position="1"/>
        <end position="15"/>
    </location>
</feature>
<sequence length="58" mass="6306">HVSDSTVSARTSDSSLAPVADFSYPPESSSCLDNSAAKHKLQVKPRNQRSSKMRRLSS</sequence>
<feature type="region of interest" description="Disordered" evidence="1">
    <location>
        <begin position="1"/>
        <end position="58"/>
    </location>
</feature>
<dbReference type="InterPro" id="IPR026713">
    <property type="entry name" value="CRACD-like"/>
</dbReference>
<organism evidence="3 4">
    <name type="scientific">Saguinus oedipus</name>
    <name type="common">Cotton-top tamarin</name>
    <name type="synonym">Oedipomidas oedipus</name>
    <dbReference type="NCBI Taxonomy" id="9490"/>
    <lineage>
        <taxon>Eukaryota</taxon>
        <taxon>Metazoa</taxon>
        <taxon>Chordata</taxon>
        <taxon>Craniata</taxon>
        <taxon>Vertebrata</taxon>
        <taxon>Euteleostomi</taxon>
        <taxon>Mammalia</taxon>
        <taxon>Eutheria</taxon>
        <taxon>Euarchontoglires</taxon>
        <taxon>Primates</taxon>
        <taxon>Haplorrhini</taxon>
        <taxon>Platyrrhini</taxon>
        <taxon>Cebidae</taxon>
        <taxon>Callitrichinae</taxon>
        <taxon>Saguinus</taxon>
    </lineage>
</organism>
<dbReference type="InterPro" id="IPR028030">
    <property type="entry name" value="DUF4592"/>
</dbReference>
<gene>
    <name evidence="3" type="ORF">P7K49_029714</name>
</gene>
<accession>A0ABQ9U7Z0</accession>
<keyword evidence="4" id="KW-1185">Reference proteome</keyword>
<evidence type="ECO:0000259" key="2">
    <source>
        <dbReference type="Pfam" id="PF15262"/>
    </source>
</evidence>
<proteinExistence type="predicted"/>
<dbReference type="PANTHER" id="PTHR47743:SF1">
    <property type="entry name" value="CRACD-LIKE PROTEIN"/>
    <property type="match status" value="1"/>
</dbReference>